<proteinExistence type="inferred from homology"/>
<name>A0A3P3DVG0_9RHOB</name>
<dbReference type="AlphaFoldDB" id="A0A3P3DVG0"/>
<gene>
    <name evidence="5" type="ORF">EG244_01460</name>
</gene>
<dbReference type="PANTHER" id="PTHR43434">
    <property type="entry name" value="PHOSPHOGLYCOLATE PHOSPHATASE"/>
    <property type="match status" value="1"/>
</dbReference>
<dbReference type="Gene3D" id="1.10.150.240">
    <property type="entry name" value="Putative phosphatase, domain 2"/>
    <property type="match status" value="1"/>
</dbReference>
<dbReference type="Pfam" id="PF00702">
    <property type="entry name" value="Hydrolase"/>
    <property type="match status" value="1"/>
</dbReference>
<dbReference type="EMBL" id="RRAZ01000002">
    <property type="protein sequence ID" value="RRH78141.1"/>
    <property type="molecule type" value="Genomic_DNA"/>
</dbReference>
<dbReference type="PANTHER" id="PTHR43434:SF1">
    <property type="entry name" value="PHOSPHOGLYCOLATE PHOSPHATASE"/>
    <property type="match status" value="1"/>
</dbReference>
<dbReference type="InterPro" id="IPR023214">
    <property type="entry name" value="HAD_sf"/>
</dbReference>
<dbReference type="Proteomes" id="UP000282125">
    <property type="component" value="Unassembled WGS sequence"/>
</dbReference>
<protein>
    <recommendedName>
        <fullName evidence="4">phosphoglycolate phosphatase</fullName>
        <ecNumber evidence="4">3.1.3.18</ecNumber>
    </recommendedName>
</protein>
<evidence type="ECO:0000256" key="2">
    <source>
        <dbReference type="ARBA" id="ARBA00004818"/>
    </source>
</evidence>
<dbReference type="GO" id="GO:0006281">
    <property type="term" value="P:DNA repair"/>
    <property type="evidence" value="ECO:0007669"/>
    <property type="project" value="TreeGrafter"/>
</dbReference>
<evidence type="ECO:0000256" key="4">
    <source>
        <dbReference type="ARBA" id="ARBA00013078"/>
    </source>
</evidence>
<dbReference type="InterPro" id="IPR036412">
    <property type="entry name" value="HAD-like_sf"/>
</dbReference>
<dbReference type="InterPro" id="IPR023198">
    <property type="entry name" value="PGP-like_dom2"/>
</dbReference>
<comment type="caution">
    <text evidence="5">The sequence shown here is derived from an EMBL/GenBank/DDBJ whole genome shotgun (WGS) entry which is preliminary data.</text>
</comment>
<evidence type="ECO:0000256" key="1">
    <source>
        <dbReference type="ARBA" id="ARBA00000830"/>
    </source>
</evidence>
<comment type="catalytic activity">
    <reaction evidence="1">
        <text>2-phosphoglycolate + H2O = glycolate + phosphate</text>
        <dbReference type="Rhea" id="RHEA:14369"/>
        <dbReference type="ChEBI" id="CHEBI:15377"/>
        <dbReference type="ChEBI" id="CHEBI:29805"/>
        <dbReference type="ChEBI" id="CHEBI:43474"/>
        <dbReference type="ChEBI" id="CHEBI:58033"/>
        <dbReference type="EC" id="3.1.3.18"/>
    </reaction>
</comment>
<comment type="pathway">
    <text evidence="2">Organic acid metabolism; glycolate biosynthesis; glycolate from 2-phosphoglycolate: step 1/1.</text>
</comment>
<dbReference type="SFLD" id="SFLDG01129">
    <property type="entry name" value="C1.5:_HAD__Beta-PGM__Phosphata"/>
    <property type="match status" value="1"/>
</dbReference>
<evidence type="ECO:0000256" key="3">
    <source>
        <dbReference type="ARBA" id="ARBA00006171"/>
    </source>
</evidence>
<dbReference type="EC" id="3.1.3.18" evidence="4"/>
<keyword evidence="6" id="KW-1185">Reference proteome</keyword>
<comment type="similarity">
    <text evidence="3">Belongs to the HAD-like hydrolase superfamily. CbbY/CbbZ/Gph/YieH family.</text>
</comment>
<dbReference type="GO" id="GO:0008967">
    <property type="term" value="F:phosphoglycolate phosphatase activity"/>
    <property type="evidence" value="ECO:0007669"/>
    <property type="project" value="UniProtKB-EC"/>
</dbReference>
<sequence>MAGGSVVKTLVIFDIDGTLLQTADLHHRLITKILADDGLDVTFQPWPAYPHYTDIGVISELYRHFHQRELTAEDLARYDAAYEAALREHLSHSSVPEVAGAAALIRDLSGMPDVALAYATGSLRGMAKVKLGLLGVDPEAAALATGGEYLSREEIVTRAAALACGDEAVRAVILGDGIWDQRTAELLGIPFVALATGTHVFDDQPVLTVKDFSTLSAGALLALARPVTFSERV</sequence>
<dbReference type="SUPFAM" id="SSF56784">
    <property type="entry name" value="HAD-like"/>
    <property type="match status" value="1"/>
</dbReference>
<evidence type="ECO:0000313" key="6">
    <source>
        <dbReference type="Proteomes" id="UP000282125"/>
    </source>
</evidence>
<dbReference type="SFLD" id="SFLDS00003">
    <property type="entry name" value="Haloacid_Dehalogenase"/>
    <property type="match status" value="1"/>
</dbReference>
<dbReference type="Gene3D" id="3.40.50.1000">
    <property type="entry name" value="HAD superfamily/HAD-like"/>
    <property type="match status" value="1"/>
</dbReference>
<keyword evidence="5" id="KW-0378">Hydrolase</keyword>
<reference evidence="5 6" key="1">
    <citation type="submission" date="2018-11" db="EMBL/GenBank/DDBJ databases">
        <title>Gemmobacter sp. nov., YIM 102744-1 draft genome.</title>
        <authorList>
            <person name="Li G."/>
            <person name="Jiang Y."/>
        </authorList>
    </citation>
    <scope>NUCLEOTIDE SEQUENCE [LARGE SCALE GENOMIC DNA]</scope>
    <source>
        <strain evidence="5 6">YIM 102744-1</strain>
    </source>
</reference>
<organism evidence="5 6">
    <name type="scientific">Falsigemmobacter faecalis</name>
    <dbReference type="NCBI Taxonomy" id="2488730"/>
    <lineage>
        <taxon>Bacteria</taxon>
        <taxon>Pseudomonadati</taxon>
        <taxon>Pseudomonadota</taxon>
        <taxon>Alphaproteobacteria</taxon>
        <taxon>Rhodobacterales</taxon>
        <taxon>Paracoccaceae</taxon>
        <taxon>Falsigemmobacter</taxon>
    </lineage>
</organism>
<accession>A0A3P3DVG0</accession>
<dbReference type="InterPro" id="IPR050155">
    <property type="entry name" value="HAD-like_hydrolase_sf"/>
</dbReference>
<evidence type="ECO:0000313" key="5">
    <source>
        <dbReference type="EMBL" id="RRH78141.1"/>
    </source>
</evidence>